<dbReference type="PANTHER" id="PTHR30146:SF120">
    <property type="entry name" value="ALANINE RACEMASE"/>
    <property type="match status" value="1"/>
</dbReference>
<name>A0ABV7GCR0_9GAMM</name>
<evidence type="ECO:0000256" key="2">
    <source>
        <dbReference type="ARBA" id="ARBA00023125"/>
    </source>
</evidence>
<protein>
    <submittedName>
        <fullName evidence="5">LacI family DNA-binding transcriptional regulator</fullName>
    </submittedName>
</protein>
<dbReference type="PANTHER" id="PTHR30146">
    <property type="entry name" value="LACI-RELATED TRANSCRIPTIONAL REPRESSOR"/>
    <property type="match status" value="1"/>
</dbReference>
<gene>
    <name evidence="5" type="ORF">ACFOE0_08235</name>
</gene>
<evidence type="ECO:0000256" key="1">
    <source>
        <dbReference type="ARBA" id="ARBA00023015"/>
    </source>
</evidence>
<dbReference type="EMBL" id="JBHRTD010000010">
    <property type="protein sequence ID" value="MFC3138173.1"/>
    <property type="molecule type" value="Genomic_DNA"/>
</dbReference>
<dbReference type="InterPro" id="IPR010982">
    <property type="entry name" value="Lambda_DNA-bd_dom_sf"/>
</dbReference>
<feature type="domain" description="HTH lacI-type" evidence="4">
    <location>
        <begin position="6"/>
        <end position="60"/>
    </location>
</feature>
<keyword evidence="3" id="KW-0804">Transcription</keyword>
<dbReference type="Gene3D" id="1.10.260.40">
    <property type="entry name" value="lambda repressor-like DNA-binding domains"/>
    <property type="match status" value="1"/>
</dbReference>
<comment type="caution">
    <text evidence="5">The sequence shown here is derived from an EMBL/GenBank/DDBJ whole genome shotgun (WGS) entry which is preliminary data.</text>
</comment>
<dbReference type="InterPro" id="IPR046335">
    <property type="entry name" value="LacI/GalR-like_sensor"/>
</dbReference>
<evidence type="ECO:0000256" key="3">
    <source>
        <dbReference type="ARBA" id="ARBA00023163"/>
    </source>
</evidence>
<dbReference type="SMART" id="SM00354">
    <property type="entry name" value="HTH_LACI"/>
    <property type="match status" value="1"/>
</dbReference>
<dbReference type="SUPFAM" id="SSF53822">
    <property type="entry name" value="Periplasmic binding protein-like I"/>
    <property type="match status" value="1"/>
</dbReference>
<dbReference type="InterPro" id="IPR000843">
    <property type="entry name" value="HTH_LacI"/>
</dbReference>
<keyword evidence="1" id="KW-0805">Transcription regulation</keyword>
<reference evidence="6" key="1">
    <citation type="journal article" date="2019" name="Int. J. Syst. Evol. Microbiol.">
        <title>The Global Catalogue of Microorganisms (GCM) 10K type strain sequencing project: providing services to taxonomists for standard genome sequencing and annotation.</title>
        <authorList>
            <consortium name="The Broad Institute Genomics Platform"/>
            <consortium name="The Broad Institute Genome Sequencing Center for Infectious Disease"/>
            <person name="Wu L."/>
            <person name="Ma J."/>
        </authorList>
    </citation>
    <scope>NUCLEOTIDE SEQUENCE [LARGE SCALE GENOMIC DNA]</scope>
    <source>
        <strain evidence="6">KCTC 52277</strain>
    </source>
</reference>
<evidence type="ECO:0000259" key="4">
    <source>
        <dbReference type="PROSITE" id="PS50932"/>
    </source>
</evidence>
<dbReference type="Proteomes" id="UP001595621">
    <property type="component" value="Unassembled WGS sequence"/>
</dbReference>
<dbReference type="InterPro" id="IPR028082">
    <property type="entry name" value="Peripla_BP_I"/>
</dbReference>
<dbReference type="SUPFAM" id="SSF47413">
    <property type="entry name" value="lambda repressor-like DNA-binding domains"/>
    <property type="match status" value="1"/>
</dbReference>
<organism evidence="5 6">
    <name type="scientific">Shewanella submarina</name>
    <dbReference type="NCBI Taxonomy" id="2016376"/>
    <lineage>
        <taxon>Bacteria</taxon>
        <taxon>Pseudomonadati</taxon>
        <taxon>Pseudomonadota</taxon>
        <taxon>Gammaproteobacteria</taxon>
        <taxon>Alteromonadales</taxon>
        <taxon>Shewanellaceae</taxon>
        <taxon>Shewanella</taxon>
    </lineage>
</organism>
<proteinExistence type="predicted"/>
<keyword evidence="2 5" id="KW-0238">DNA-binding</keyword>
<dbReference type="Pfam" id="PF13377">
    <property type="entry name" value="Peripla_BP_3"/>
    <property type="match status" value="1"/>
</dbReference>
<dbReference type="CDD" id="cd01392">
    <property type="entry name" value="HTH_LacI"/>
    <property type="match status" value="1"/>
</dbReference>
<dbReference type="PROSITE" id="PS50932">
    <property type="entry name" value="HTH_LACI_2"/>
    <property type="match status" value="1"/>
</dbReference>
<evidence type="ECO:0000313" key="6">
    <source>
        <dbReference type="Proteomes" id="UP001595621"/>
    </source>
</evidence>
<dbReference type="Gene3D" id="3.40.50.2300">
    <property type="match status" value="2"/>
</dbReference>
<sequence>MTGNKLTLAGLAKLAGVSTSTASRALHNNPLIKAETRQRIQDLAKTHNFSLNAAASRLRSQKTNVIAVILNLDYETEQSIDDPFLLKVVGDINQAVNQQGYELLLSNSRMAGEDWYGYFVAGRRADGVIVVGQGKQQTQIERAFAAGTPLVAWGDPSSESDYPVVGSDNFRGGQLAACHLLEKGAGRILFLGDPDHAEIGERYRGCLGELEAARASLELLPIDLTSESAYRAINLRLQSAGLNFDGVFACSDMVAFGAMKALKERYVSVPNDVRIVGFDNIAMAEVSYPSLTTIAQNTRMAAQSLVSKLLIQLEGKKTCAEQLPIELICRQSS</sequence>
<dbReference type="GO" id="GO:0003677">
    <property type="term" value="F:DNA binding"/>
    <property type="evidence" value="ECO:0007669"/>
    <property type="project" value="UniProtKB-KW"/>
</dbReference>
<dbReference type="Pfam" id="PF00356">
    <property type="entry name" value="LacI"/>
    <property type="match status" value="1"/>
</dbReference>
<accession>A0ABV7GCR0</accession>
<dbReference type="RefSeq" id="WP_248937694.1">
    <property type="nucleotide sequence ID" value="NZ_JAKILF010000012.1"/>
</dbReference>
<evidence type="ECO:0000313" key="5">
    <source>
        <dbReference type="EMBL" id="MFC3138173.1"/>
    </source>
</evidence>
<keyword evidence="6" id="KW-1185">Reference proteome</keyword>